<protein>
    <submittedName>
        <fullName evidence="2">Ovule protein</fullName>
    </submittedName>
</protein>
<dbReference type="WBParaSite" id="Csp11.Scaffold630.g20633.t1">
    <property type="protein sequence ID" value="Csp11.Scaffold630.g20633.t1"/>
    <property type="gene ID" value="Csp11.Scaffold630.g20633"/>
</dbReference>
<evidence type="ECO:0000313" key="2">
    <source>
        <dbReference type="WBParaSite" id="Csp11.Scaffold630.g20633.t1"/>
    </source>
</evidence>
<keyword evidence="1" id="KW-1185">Reference proteome</keyword>
<reference evidence="2" key="1">
    <citation type="submission" date="2016-11" db="UniProtKB">
        <authorList>
            <consortium name="WormBaseParasite"/>
        </authorList>
    </citation>
    <scope>IDENTIFICATION</scope>
</reference>
<accession>A0A1I7UYK3</accession>
<dbReference type="AlphaFoldDB" id="A0A1I7UYK3"/>
<organism evidence="1 2">
    <name type="scientific">Caenorhabditis tropicalis</name>
    <dbReference type="NCBI Taxonomy" id="1561998"/>
    <lineage>
        <taxon>Eukaryota</taxon>
        <taxon>Metazoa</taxon>
        <taxon>Ecdysozoa</taxon>
        <taxon>Nematoda</taxon>
        <taxon>Chromadorea</taxon>
        <taxon>Rhabditida</taxon>
        <taxon>Rhabditina</taxon>
        <taxon>Rhabditomorpha</taxon>
        <taxon>Rhabditoidea</taxon>
        <taxon>Rhabditidae</taxon>
        <taxon>Peloderinae</taxon>
        <taxon>Caenorhabditis</taxon>
    </lineage>
</organism>
<name>A0A1I7UYK3_9PELO</name>
<proteinExistence type="predicted"/>
<evidence type="ECO:0000313" key="1">
    <source>
        <dbReference type="Proteomes" id="UP000095282"/>
    </source>
</evidence>
<dbReference type="Proteomes" id="UP000095282">
    <property type="component" value="Unplaced"/>
</dbReference>
<sequence>MGRSFSRSILKFLKDVRSLGSSESQKSSKKLLLQELLISISGLNYSSASVIALLIKTLFSIPNETT</sequence>